<dbReference type="PANTHER" id="PTHR43179:SF12">
    <property type="entry name" value="GALACTOFURANOSYLTRANSFERASE GLFT2"/>
    <property type="match status" value="1"/>
</dbReference>
<reference evidence="4" key="1">
    <citation type="submission" date="2019-08" db="EMBL/GenBank/DDBJ databases">
        <authorList>
            <person name="Kucharzyk K."/>
            <person name="Murdoch R.W."/>
            <person name="Higgins S."/>
            <person name="Loffler F."/>
        </authorList>
    </citation>
    <scope>NUCLEOTIDE SEQUENCE</scope>
</reference>
<dbReference type="GO" id="GO:0016757">
    <property type="term" value="F:glycosyltransferase activity"/>
    <property type="evidence" value="ECO:0007669"/>
    <property type="project" value="UniProtKB-KW"/>
</dbReference>
<dbReference type="AlphaFoldDB" id="A0A645DLE6"/>
<keyword evidence="2" id="KW-0328">Glycosyltransferase</keyword>
<evidence type="ECO:0008006" key="5">
    <source>
        <dbReference type="Google" id="ProtNLM"/>
    </source>
</evidence>
<comment type="caution">
    <text evidence="4">The sequence shown here is derived from an EMBL/GenBank/DDBJ whole genome shotgun (WGS) entry which is preliminary data.</text>
</comment>
<evidence type="ECO:0000256" key="3">
    <source>
        <dbReference type="ARBA" id="ARBA00022679"/>
    </source>
</evidence>
<dbReference type="EMBL" id="VSSQ01037555">
    <property type="protein sequence ID" value="MPM90274.1"/>
    <property type="molecule type" value="Genomic_DNA"/>
</dbReference>
<dbReference type="SUPFAM" id="SSF53448">
    <property type="entry name" value="Nucleotide-diphospho-sugar transferases"/>
    <property type="match status" value="1"/>
</dbReference>
<evidence type="ECO:0000313" key="4">
    <source>
        <dbReference type="EMBL" id="MPM90274.1"/>
    </source>
</evidence>
<gene>
    <name evidence="4" type="ORF">SDC9_137395</name>
</gene>
<dbReference type="PANTHER" id="PTHR43179">
    <property type="entry name" value="RHAMNOSYLTRANSFERASE WBBL"/>
    <property type="match status" value="1"/>
</dbReference>
<keyword evidence="3" id="KW-0808">Transferase</keyword>
<dbReference type="Gene3D" id="3.90.550.10">
    <property type="entry name" value="Spore Coat Polysaccharide Biosynthesis Protein SpsA, Chain A"/>
    <property type="match status" value="1"/>
</dbReference>
<name>A0A645DLE6_9ZZZZ</name>
<comment type="similarity">
    <text evidence="1">Belongs to the glycosyltransferase 2 family.</text>
</comment>
<proteinExistence type="inferred from homology"/>
<evidence type="ECO:0000256" key="2">
    <source>
        <dbReference type="ARBA" id="ARBA00022676"/>
    </source>
</evidence>
<evidence type="ECO:0000256" key="1">
    <source>
        <dbReference type="ARBA" id="ARBA00006739"/>
    </source>
</evidence>
<protein>
    <recommendedName>
        <fullName evidence="5">Glycosyltransferase 2-like domain-containing protein</fullName>
    </recommendedName>
</protein>
<organism evidence="4">
    <name type="scientific">bioreactor metagenome</name>
    <dbReference type="NCBI Taxonomy" id="1076179"/>
    <lineage>
        <taxon>unclassified sequences</taxon>
        <taxon>metagenomes</taxon>
        <taxon>ecological metagenomes</taxon>
    </lineage>
</organism>
<dbReference type="InterPro" id="IPR029044">
    <property type="entry name" value="Nucleotide-diphossugar_trans"/>
</dbReference>
<sequence>MDANREIGICMPKIRSHFEKKYFEYAGACGGFIDIFGYPFCRGRILSNIETDGNQYDHDREIFWASGTCMMIRSELYHSLGGLDERFFAHMEEIDLCWRAKLAGHKVWIFTESVIYHVGGGTLPNNSPKKLYLNYRNNLLMMYKNLPMYRLHITLFVRMALDGLSGLVYLAQGKFRFVESVFKAHIDFYKMVLSTKRDNTKKRRVTCIYRGSIVLSFFLSLRKLRFIDIEEYISR</sequence>
<accession>A0A645DLE6</accession>